<keyword evidence="3" id="KW-1185">Reference proteome</keyword>
<dbReference type="InterPro" id="IPR007420">
    <property type="entry name" value="DUF465"/>
</dbReference>
<accession>A0ABV1SGH5</accession>
<reference evidence="2 3" key="1">
    <citation type="submission" date="2024-01" db="EMBL/GenBank/DDBJ databases">
        <authorList>
            <person name="Deng Y."/>
            <person name="Su J."/>
        </authorList>
    </citation>
    <scope>NUCLEOTIDE SEQUENCE [LARGE SCALE GENOMIC DNA]</scope>
    <source>
        <strain evidence="2 3">CPCC 100088</strain>
    </source>
</reference>
<dbReference type="Pfam" id="PF04325">
    <property type="entry name" value="DUF465"/>
    <property type="match status" value="1"/>
</dbReference>
<dbReference type="EMBL" id="JAYWLC010000006">
    <property type="protein sequence ID" value="MER5172007.1"/>
    <property type="molecule type" value="Genomic_DNA"/>
</dbReference>
<dbReference type="InterPro" id="IPR038444">
    <property type="entry name" value="DUF465_sf"/>
</dbReference>
<organism evidence="2 3">
    <name type="scientific">Thioclava kandeliae</name>
    <dbReference type="NCBI Taxonomy" id="3070818"/>
    <lineage>
        <taxon>Bacteria</taxon>
        <taxon>Pseudomonadati</taxon>
        <taxon>Pseudomonadota</taxon>
        <taxon>Alphaproteobacteria</taxon>
        <taxon>Rhodobacterales</taxon>
        <taxon>Paracoccaceae</taxon>
        <taxon>Thioclava</taxon>
    </lineage>
</organism>
<dbReference type="Gene3D" id="6.10.280.50">
    <property type="match status" value="1"/>
</dbReference>
<name>A0ABV1SGH5_9RHOB</name>
<dbReference type="RefSeq" id="WP_339113993.1">
    <property type="nucleotide sequence ID" value="NZ_JAYWLC010000006.1"/>
</dbReference>
<reference evidence="2 3" key="2">
    <citation type="submission" date="2024-06" db="EMBL/GenBank/DDBJ databases">
        <title>Thioclava kandeliae sp. nov. from a rhizosphere soil sample of Kandelia candel in a mangrove.</title>
        <authorList>
            <person name="Mu T."/>
        </authorList>
    </citation>
    <scope>NUCLEOTIDE SEQUENCE [LARGE SCALE GENOMIC DNA]</scope>
    <source>
        <strain evidence="2 3">CPCC 100088</strain>
    </source>
</reference>
<proteinExistence type="predicted"/>
<keyword evidence="1" id="KW-0175">Coiled coil</keyword>
<sequence>MSLSSHITELRKKHQALSAEVERATRNPGFPGLQIAQMKKQKLHIKQEIVRLEQA</sequence>
<evidence type="ECO:0000256" key="1">
    <source>
        <dbReference type="SAM" id="Coils"/>
    </source>
</evidence>
<evidence type="ECO:0000313" key="3">
    <source>
        <dbReference type="Proteomes" id="UP001438953"/>
    </source>
</evidence>
<gene>
    <name evidence="2" type="ORF">VSX56_09475</name>
</gene>
<evidence type="ECO:0000313" key="2">
    <source>
        <dbReference type="EMBL" id="MER5172007.1"/>
    </source>
</evidence>
<feature type="coiled-coil region" evidence="1">
    <location>
        <begin position="7"/>
        <end position="55"/>
    </location>
</feature>
<dbReference type="Proteomes" id="UP001438953">
    <property type="component" value="Unassembled WGS sequence"/>
</dbReference>
<protein>
    <submittedName>
        <fullName evidence="2">YdcH family protein</fullName>
    </submittedName>
</protein>
<comment type="caution">
    <text evidence="2">The sequence shown here is derived from an EMBL/GenBank/DDBJ whole genome shotgun (WGS) entry which is preliminary data.</text>
</comment>